<dbReference type="RefSeq" id="WP_003777159.1">
    <property type="nucleotide sequence ID" value="NZ_JH992958.1"/>
</dbReference>
<evidence type="ECO:0000256" key="5">
    <source>
        <dbReference type="ARBA" id="ARBA00022989"/>
    </source>
</evidence>
<dbReference type="HOGENOM" id="CLU_064254_1_0_9"/>
<feature type="transmembrane region" description="Helical" evidence="7">
    <location>
        <begin position="110"/>
        <end position="132"/>
    </location>
</feature>
<keyword evidence="6 7" id="KW-0472">Membrane</keyword>
<dbReference type="PANTHER" id="PTHR30043:SF8">
    <property type="entry name" value="ABC TRANSPORTER, PERMEASE PROTEIN CC0363, PUTATIVE-RELATED"/>
    <property type="match status" value="1"/>
</dbReference>
<evidence type="ECO:0000256" key="3">
    <source>
        <dbReference type="ARBA" id="ARBA00022448"/>
    </source>
</evidence>
<evidence type="ECO:0000259" key="8">
    <source>
        <dbReference type="PROSITE" id="PS50928"/>
    </source>
</evidence>
<dbReference type="GO" id="GO:0005886">
    <property type="term" value="C:plasma membrane"/>
    <property type="evidence" value="ECO:0007669"/>
    <property type="project" value="UniProtKB-SubCell"/>
</dbReference>
<dbReference type="Pfam" id="PF00528">
    <property type="entry name" value="BPD_transp_1"/>
    <property type="match status" value="1"/>
</dbReference>
<feature type="transmembrane region" description="Helical" evidence="7">
    <location>
        <begin position="234"/>
        <end position="255"/>
    </location>
</feature>
<dbReference type="PANTHER" id="PTHR30043">
    <property type="entry name" value="PHOSPHONATES TRANSPORT SYSTEM PERMEASE PROTEIN"/>
    <property type="match status" value="1"/>
</dbReference>
<keyword evidence="4 7" id="KW-0812">Transmembrane</keyword>
<evidence type="ECO:0000256" key="6">
    <source>
        <dbReference type="ARBA" id="ARBA00023136"/>
    </source>
</evidence>
<dbReference type="OrthoDB" id="8557224at2"/>
<feature type="transmembrane region" description="Helical" evidence="7">
    <location>
        <begin position="210"/>
        <end position="228"/>
    </location>
</feature>
<sequence length="260" mass="28216">MSQKRLKFDTKKFFFIILILVILSMLALDYSNLSQFSLDNLVSTFIGLTSPEWAYIYTGTGESLIPLMVETIAIAFYGTIIGSLISIPFILLSSNIIWGQNSFVPKVGRFLLDILRAIPTLIYGLIFVIVVGPGPFAGALALGLQLVGTLSKQVAEAMDAIDSTPIEGLESSGSTSFQTFQYAILPQTISPAFTYIMINFEISIRSATTLGLVGAGGIGAPIIFALQARNWPRVSIILLAIIIIVLIFDQLSSLIRKKLG</sequence>
<evidence type="ECO:0000256" key="1">
    <source>
        <dbReference type="ARBA" id="ARBA00004141"/>
    </source>
</evidence>
<dbReference type="InterPro" id="IPR035906">
    <property type="entry name" value="MetI-like_sf"/>
</dbReference>
<dbReference type="Gene3D" id="1.10.3720.10">
    <property type="entry name" value="MetI-like"/>
    <property type="match status" value="1"/>
</dbReference>
<gene>
    <name evidence="9" type="ORF">HMPREF9698_00552</name>
</gene>
<protein>
    <submittedName>
        <fullName evidence="9">Phosphonate ABC transporter, permease PhnE</fullName>
    </submittedName>
</protein>
<evidence type="ECO:0000256" key="4">
    <source>
        <dbReference type="ARBA" id="ARBA00022692"/>
    </source>
</evidence>
<dbReference type="NCBIfam" id="TIGR01097">
    <property type="entry name" value="PhnE"/>
    <property type="match status" value="1"/>
</dbReference>
<dbReference type="PROSITE" id="PS50928">
    <property type="entry name" value="ABC_TM1"/>
    <property type="match status" value="1"/>
</dbReference>
<dbReference type="InterPro" id="IPR005769">
    <property type="entry name" value="PhnE/PtxC"/>
</dbReference>
<evidence type="ECO:0000256" key="2">
    <source>
        <dbReference type="ARBA" id="ARBA00004196"/>
    </source>
</evidence>
<feature type="transmembrane region" description="Helical" evidence="7">
    <location>
        <begin position="74"/>
        <end position="98"/>
    </location>
</feature>
<keyword evidence="10" id="KW-1185">Reference proteome</keyword>
<keyword evidence="5 7" id="KW-1133">Transmembrane helix</keyword>
<dbReference type="STRING" id="883081.HMPREF9698_00552"/>
<feature type="domain" description="ABC transmembrane type-1" evidence="8">
    <location>
        <begin position="68"/>
        <end position="252"/>
    </location>
</feature>
<comment type="similarity">
    <text evidence="7">Belongs to the binding-protein-dependent transport system permease family.</text>
</comment>
<accession>K9EXG0</accession>
<evidence type="ECO:0000256" key="7">
    <source>
        <dbReference type="RuleBase" id="RU363032"/>
    </source>
</evidence>
<evidence type="ECO:0000313" key="10">
    <source>
        <dbReference type="Proteomes" id="UP000009875"/>
    </source>
</evidence>
<dbReference type="Proteomes" id="UP000009875">
    <property type="component" value="Unassembled WGS sequence"/>
</dbReference>
<comment type="subcellular location">
    <subcellularLocation>
        <location evidence="2">Cell envelope</location>
    </subcellularLocation>
    <subcellularLocation>
        <location evidence="7">Cell membrane</location>
        <topology evidence="7">Multi-pass membrane protein</topology>
    </subcellularLocation>
    <subcellularLocation>
        <location evidence="1">Membrane</location>
        <topology evidence="1">Multi-pass membrane protein</topology>
    </subcellularLocation>
</comment>
<comment type="caution">
    <text evidence="9">The sequence shown here is derived from an EMBL/GenBank/DDBJ whole genome shotgun (WGS) entry which is preliminary data.</text>
</comment>
<proteinExistence type="inferred from homology"/>
<reference evidence="9 10" key="1">
    <citation type="submission" date="2012-09" db="EMBL/GenBank/DDBJ databases">
        <title>The Genome Sequence of Alloiococcus otitis ATCC 51267.</title>
        <authorList>
            <consortium name="The Broad Institute Genome Sequencing Platform"/>
            <person name="Earl A."/>
            <person name="Ward D."/>
            <person name="Feldgarden M."/>
            <person name="Gevers D."/>
            <person name="Huys G."/>
            <person name="Walker B."/>
            <person name="Young S.K."/>
            <person name="Zeng Q."/>
            <person name="Gargeya S."/>
            <person name="Fitzgerald M."/>
            <person name="Haas B."/>
            <person name="Abouelleil A."/>
            <person name="Alvarado L."/>
            <person name="Arachchi H.M."/>
            <person name="Berlin A.M."/>
            <person name="Chapman S.B."/>
            <person name="Goldberg J."/>
            <person name="Griggs A."/>
            <person name="Gujja S."/>
            <person name="Hansen M."/>
            <person name="Howarth C."/>
            <person name="Imamovic A."/>
            <person name="Larimer J."/>
            <person name="McCowen C."/>
            <person name="Montmayeur A."/>
            <person name="Murphy C."/>
            <person name="Neiman D."/>
            <person name="Pearson M."/>
            <person name="Priest M."/>
            <person name="Roberts A."/>
            <person name="Saif S."/>
            <person name="Shea T."/>
            <person name="Sisk P."/>
            <person name="Sykes S."/>
            <person name="Wortman J."/>
            <person name="Nusbaum C."/>
            <person name="Birren B."/>
        </authorList>
    </citation>
    <scope>NUCLEOTIDE SEQUENCE [LARGE SCALE GENOMIC DNA]</scope>
    <source>
        <strain evidence="9 10">ATCC 51267</strain>
    </source>
</reference>
<dbReference type="GO" id="GO:0015416">
    <property type="term" value="F:ABC-type phosphonate transporter activity"/>
    <property type="evidence" value="ECO:0007669"/>
    <property type="project" value="InterPro"/>
</dbReference>
<dbReference type="GO" id="GO:0030313">
    <property type="term" value="C:cell envelope"/>
    <property type="evidence" value="ECO:0007669"/>
    <property type="project" value="UniProtKB-SubCell"/>
</dbReference>
<organism evidence="9 10">
    <name type="scientific">Alloiococcus otitis ATCC 51267</name>
    <dbReference type="NCBI Taxonomy" id="883081"/>
    <lineage>
        <taxon>Bacteria</taxon>
        <taxon>Bacillati</taxon>
        <taxon>Bacillota</taxon>
        <taxon>Bacilli</taxon>
        <taxon>Lactobacillales</taxon>
        <taxon>Carnobacteriaceae</taxon>
        <taxon>Alloiococcus</taxon>
    </lineage>
</organism>
<keyword evidence="3 7" id="KW-0813">Transport</keyword>
<feature type="transmembrane region" description="Helical" evidence="7">
    <location>
        <begin position="12"/>
        <end position="31"/>
    </location>
</feature>
<evidence type="ECO:0000313" key="9">
    <source>
        <dbReference type="EMBL" id="EKU93875.1"/>
    </source>
</evidence>
<dbReference type="InterPro" id="IPR000515">
    <property type="entry name" value="MetI-like"/>
</dbReference>
<dbReference type="CDD" id="cd06261">
    <property type="entry name" value="TM_PBP2"/>
    <property type="match status" value="1"/>
</dbReference>
<dbReference type="EMBL" id="AGXA01000013">
    <property type="protein sequence ID" value="EKU93875.1"/>
    <property type="molecule type" value="Genomic_DNA"/>
</dbReference>
<name>K9EXG0_9LACT</name>
<dbReference type="AlphaFoldDB" id="K9EXG0"/>
<dbReference type="SUPFAM" id="SSF161098">
    <property type="entry name" value="MetI-like"/>
    <property type="match status" value="1"/>
</dbReference>
<dbReference type="eggNOG" id="COG3639">
    <property type="taxonomic scope" value="Bacteria"/>
</dbReference>